<dbReference type="GO" id="GO:0003677">
    <property type="term" value="F:DNA binding"/>
    <property type="evidence" value="ECO:0007669"/>
    <property type="project" value="UniProtKB-KW"/>
</dbReference>
<dbReference type="CDD" id="cd00397">
    <property type="entry name" value="DNA_BRE_C"/>
    <property type="match status" value="1"/>
</dbReference>
<keyword evidence="3" id="KW-0233">DNA recombination</keyword>
<organism evidence="5 6">
    <name type="scientific">Crocosphaera watsonii WH 0402</name>
    <dbReference type="NCBI Taxonomy" id="1284629"/>
    <lineage>
        <taxon>Bacteria</taxon>
        <taxon>Bacillati</taxon>
        <taxon>Cyanobacteriota</taxon>
        <taxon>Cyanophyceae</taxon>
        <taxon>Oscillatoriophycideae</taxon>
        <taxon>Chroococcales</taxon>
        <taxon>Aphanothecaceae</taxon>
        <taxon>Crocosphaera</taxon>
    </lineage>
</organism>
<dbReference type="GO" id="GO:0015074">
    <property type="term" value="P:DNA integration"/>
    <property type="evidence" value="ECO:0007669"/>
    <property type="project" value="InterPro"/>
</dbReference>
<dbReference type="GO" id="GO:0006310">
    <property type="term" value="P:DNA recombination"/>
    <property type="evidence" value="ECO:0007669"/>
    <property type="project" value="UniProtKB-KW"/>
</dbReference>
<comment type="similarity">
    <text evidence="1">Belongs to the 'phage' integrase family.</text>
</comment>
<dbReference type="Gene3D" id="1.10.443.10">
    <property type="entry name" value="Intergrase catalytic core"/>
    <property type="match status" value="1"/>
</dbReference>
<dbReference type="RefSeq" id="WP_048325145.1">
    <property type="nucleotide sequence ID" value="NZ_CAQN01000482.1"/>
</dbReference>
<dbReference type="InterPro" id="IPR002104">
    <property type="entry name" value="Integrase_catalytic"/>
</dbReference>
<dbReference type="SUPFAM" id="SSF56349">
    <property type="entry name" value="DNA breaking-rejoining enzymes"/>
    <property type="match status" value="1"/>
</dbReference>
<proteinExistence type="inferred from homology"/>
<sequence length="187" mass="20765">MKVKGHGQAKVLNTAELQRLFTEGFPNPRDRALFGICLFTGCRISEALALEVSDIKGGTLTFRKSTTKGKLKTRQVAITDSLKPFLDNYQPKRRIGDAGFLFPGKQPWKHLSRYAADKLLRAGCSRIGVEGVSTHSFRRTALTQMHNAGIPLKHIQEISGHHDLGTLQAYLEVSTEQKHKAVSVIGW</sequence>
<reference evidence="5 6" key="2">
    <citation type="submission" date="2013-09" db="EMBL/GenBank/DDBJ databases">
        <title>Whole genome comparison of six Crocosphaera watsonii strains with differing phenotypes.</title>
        <authorList>
            <person name="Bench S.R."/>
            <person name="Heller P."/>
            <person name="Frank I."/>
            <person name="Arciniega M."/>
            <person name="Shilova I.N."/>
            <person name="Zehr J.P."/>
        </authorList>
    </citation>
    <scope>NUCLEOTIDE SEQUENCE [LARGE SCALE GENOMIC DNA]</scope>
    <source>
        <strain evidence="5 6">WH 0402</strain>
    </source>
</reference>
<comment type="caution">
    <text evidence="5">The sequence shown here is derived from an EMBL/GenBank/DDBJ whole genome shotgun (WGS) entry which is preliminary data.</text>
</comment>
<dbReference type="InterPro" id="IPR011010">
    <property type="entry name" value="DNA_brk_join_enz"/>
</dbReference>
<reference evidence="5 6" key="1">
    <citation type="submission" date="2013-01" db="EMBL/GenBank/DDBJ databases">
        <authorList>
            <person name="Bench S."/>
        </authorList>
    </citation>
    <scope>NUCLEOTIDE SEQUENCE [LARGE SCALE GENOMIC DNA]</scope>
    <source>
        <strain evidence="5 6">WH 0402</strain>
    </source>
</reference>
<keyword evidence="2" id="KW-0238">DNA-binding</keyword>
<evidence type="ECO:0000256" key="2">
    <source>
        <dbReference type="ARBA" id="ARBA00023125"/>
    </source>
</evidence>
<dbReference type="EMBL" id="CAQN01000482">
    <property type="protein sequence ID" value="CCQ66816.1"/>
    <property type="molecule type" value="Genomic_DNA"/>
</dbReference>
<name>T2JP59_CROWT</name>
<dbReference type="AlphaFoldDB" id="T2JP59"/>
<dbReference type="PANTHER" id="PTHR30349:SF41">
    <property type="entry name" value="INTEGRASE_RECOMBINASE PROTEIN MJ0367-RELATED"/>
    <property type="match status" value="1"/>
</dbReference>
<evidence type="ECO:0000259" key="4">
    <source>
        <dbReference type="PROSITE" id="PS51898"/>
    </source>
</evidence>
<evidence type="ECO:0000313" key="6">
    <source>
        <dbReference type="Proteomes" id="UP000018130"/>
    </source>
</evidence>
<dbReference type="InterPro" id="IPR013762">
    <property type="entry name" value="Integrase-like_cat_sf"/>
</dbReference>
<gene>
    <name evidence="5" type="ORF">CWATWH0402_6222</name>
</gene>
<protein>
    <submittedName>
        <fullName evidence="5">COG0582: Integrase</fullName>
    </submittedName>
</protein>
<accession>T2JP59</accession>
<feature type="domain" description="Tyr recombinase" evidence="4">
    <location>
        <begin position="7"/>
        <end position="183"/>
    </location>
</feature>
<dbReference type="Proteomes" id="UP000018130">
    <property type="component" value="Unassembled WGS sequence"/>
</dbReference>
<dbReference type="PROSITE" id="PS51898">
    <property type="entry name" value="TYR_RECOMBINASE"/>
    <property type="match status" value="1"/>
</dbReference>
<evidence type="ECO:0000256" key="3">
    <source>
        <dbReference type="ARBA" id="ARBA00023172"/>
    </source>
</evidence>
<evidence type="ECO:0000313" key="5">
    <source>
        <dbReference type="EMBL" id="CCQ66816.1"/>
    </source>
</evidence>
<dbReference type="PANTHER" id="PTHR30349">
    <property type="entry name" value="PHAGE INTEGRASE-RELATED"/>
    <property type="match status" value="1"/>
</dbReference>
<dbReference type="InterPro" id="IPR050090">
    <property type="entry name" value="Tyrosine_recombinase_XerCD"/>
</dbReference>
<dbReference type="Pfam" id="PF00589">
    <property type="entry name" value="Phage_integrase"/>
    <property type="match status" value="1"/>
</dbReference>
<evidence type="ECO:0000256" key="1">
    <source>
        <dbReference type="ARBA" id="ARBA00008857"/>
    </source>
</evidence>